<dbReference type="AlphaFoldDB" id="A0A918CCS3"/>
<dbReference type="RefSeq" id="WP_189084023.1">
    <property type="nucleotide sequence ID" value="NZ_BMRJ01000001.1"/>
</dbReference>
<evidence type="ECO:0000313" key="1">
    <source>
        <dbReference type="EMBL" id="GGR17733.1"/>
    </source>
</evidence>
<name>A0A918CCS3_AGRME</name>
<sequence>MRIRPVAAVVAGLSTIVLLAGCLGQAPELQNLAARLDGLPGVLSARADLAGGVVTPAEHRLDLVLDPALTEDDARRIAQLSCEGDVEVAMISIATKEDSLAPGTVLNVFSPESGTTCLSEPGLVRFAQASAAMQRLGEGFEGRFGVSLQGPEAGGDDPLLVTLTSTDRARLAEAIRDVRSELPGVPLDFRGSWDEDGDQNLPDHVHLAALLSADTELAPFLPLVERAQELGTGTVAIEDGAVTVELRDDTPATASAELIALAEQAGLALTLEPPLPPTARAVAPWE</sequence>
<dbReference type="PROSITE" id="PS51257">
    <property type="entry name" value="PROKAR_LIPOPROTEIN"/>
    <property type="match status" value="1"/>
</dbReference>
<protein>
    <submittedName>
        <fullName evidence="1">Uncharacterized protein</fullName>
    </submittedName>
</protein>
<dbReference type="EMBL" id="BMRJ01000001">
    <property type="protein sequence ID" value="GGR17733.1"/>
    <property type="molecule type" value="Genomic_DNA"/>
</dbReference>
<organism evidence="1 2">
    <name type="scientific">Agromyces mediolanus</name>
    <name type="common">Corynebacterium mediolanum</name>
    <dbReference type="NCBI Taxonomy" id="41986"/>
    <lineage>
        <taxon>Bacteria</taxon>
        <taxon>Bacillati</taxon>
        <taxon>Actinomycetota</taxon>
        <taxon>Actinomycetes</taxon>
        <taxon>Micrococcales</taxon>
        <taxon>Microbacteriaceae</taxon>
        <taxon>Agromyces</taxon>
    </lineage>
</organism>
<reference evidence="1" key="1">
    <citation type="journal article" date="2014" name="Int. J. Syst. Evol. Microbiol.">
        <title>Complete genome sequence of Corynebacterium casei LMG S-19264T (=DSM 44701T), isolated from a smear-ripened cheese.</title>
        <authorList>
            <consortium name="US DOE Joint Genome Institute (JGI-PGF)"/>
            <person name="Walter F."/>
            <person name="Albersmeier A."/>
            <person name="Kalinowski J."/>
            <person name="Ruckert C."/>
        </authorList>
    </citation>
    <scope>NUCLEOTIDE SEQUENCE</scope>
    <source>
        <strain evidence="1">JCM 3346</strain>
    </source>
</reference>
<comment type="caution">
    <text evidence="1">The sequence shown here is derived from an EMBL/GenBank/DDBJ whole genome shotgun (WGS) entry which is preliminary data.</text>
</comment>
<reference evidence="1" key="2">
    <citation type="submission" date="2020-09" db="EMBL/GenBank/DDBJ databases">
        <authorList>
            <person name="Sun Q."/>
            <person name="Ohkuma M."/>
        </authorList>
    </citation>
    <scope>NUCLEOTIDE SEQUENCE</scope>
    <source>
        <strain evidence="1">JCM 3346</strain>
    </source>
</reference>
<evidence type="ECO:0000313" key="2">
    <source>
        <dbReference type="Proteomes" id="UP000610303"/>
    </source>
</evidence>
<proteinExistence type="predicted"/>
<keyword evidence="2" id="KW-1185">Reference proteome</keyword>
<accession>A0A918CCS3</accession>
<gene>
    <name evidence="1" type="ORF">GCM10010196_08440</name>
</gene>
<dbReference type="Proteomes" id="UP000610303">
    <property type="component" value="Unassembled WGS sequence"/>
</dbReference>